<accession>A0A2P8IGX7</accession>
<dbReference type="PROSITE" id="PS50977">
    <property type="entry name" value="HTH_TETR_2"/>
    <property type="match status" value="1"/>
</dbReference>
<dbReference type="Pfam" id="PF00440">
    <property type="entry name" value="TetR_N"/>
    <property type="match status" value="1"/>
</dbReference>
<dbReference type="Proteomes" id="UP000241118">
    <property type="component" value="Unassembled WGS sequence"/>
</dbReference>
<dbReference type="GO" id="GO:0000976">
    <property type="term" value="F:transcription cis-regulatory region binding"/>
    <property type="evidence" value="ECO:0007669"/>
    <property type="project" value="TreeGrafter"/>
</dbReference>
<keyword evidence="7" id="KW-1185">Reference proteome</keyword>
<dbReference type="SUPFAM" id="SSF46689">
    <property type="entry name" value="Homeodomain-like"/>
    <property type="match status" value="1"/>
</dbReference>
<dbReference type="InterPro" id="IPR050109">
    <property type="entry name" value="HTH-type_TetR-like_transc_reg"/>
</dbReference>
<evidence type="ECO:0000256" key="2">
    <source>
        <dbReference type="ARBA" id="ARBA00023125"/>
    </source>
</evidence>
<organism evidence="6 7">
    <name type="scientific">Saccharothrix carnea</name>
    <dbReference type="NCBI Taxonomy" id="1280637"/>
    <lineage>
        <taxon>Bacteria</taxon>
        <taxon>Bacillati</taxon>
        <taxon>Actinomycetota</taxon>
        <taxon>Actinomycetes</taxon>
        <taxon>Pseudonocardiales</taxon>
        <taxon>Pseudonocardiaceae</taxon>
        <taxon>Saccharothrix</taxon>
    </lineage>
</organism>
<proteinExistence type="predicted"/>
<dbReference type="PANTHER" id="PTHR30055">
    <property type="entry name" value="HTH-TYPE TRANSCRIPTIONAL REGULATOR RUTR"/>
    <property type="match status" value="1"/>
</dbReference>
<dbReference type="GO" id="GO:0003700">
    <property type="term" value="F:DNA-binding transcription factor activity"/>
    <property type="evidence" value="ECO:0007669"/>
    <property type="project" value="TreeGrafter"/>
</dbReference>
<evidence type="ECO:0000256" key="3">
    <source>
        <dbReference type="ARBA" id="ARBA00023163"/>
    </source>
</evidence>
<feature type="domain" description="HTH tetR-type" evidence="5">
    <location>
        <begin position="16"/>
        <end position="76"/>
    </location>
</feature>
<protein>
    <submittedName>
        <fullName evidence="6">TetR family transcriptional regulator</fullName>
    </submittedName>
</protein>
<keyword evidence="3" id="KW-0804">Transcription</keyword>
<evidence type="ECO:0000256" key="1">
    <source>
        <dbReference type="ARBA" id="ARBA00023015"/>
    </source>
</evidence>
<dbReference type="EMBL" id="PYAX01000002">
    <property type="protein sequence ID" value="PSL57721.1"/>
    <property type="molecule type" value="Genomic_DNA"/>
</dbReference>
<dbReference type="InterPro" id="IPR009057">
    <property type="entry name" value="Homeodomain-like_sf"/>
</dbReference>
<dbReference type="Gene3D" id="1.10.10.60">
    <property type="entry name" value="Homeodomain-like"/>
    <property type="match status" value="1"/>
</dbReference>
<dbReference type="InterPro" id="IPR001647">
    <property type="entry name" value="HTH_TetR"/>
</dbReference>
<name>A0A2P8IGX7_SACCR</name>
<gene>
    <name evidence="6" type="ORF">B0I31_102700</name>
</gene>
<dbReference type="PANTHER" id="PTHR30055:SF234">
    <property type="entry name" value="HTH-TYPE TRANSCRIPTIONAL REGULATOR BETI"/>
    <property type="match status" value="1"/>
</dbReference>
<evidence type="ECO:0000313" key="6">
    <source>
        <dbReference type="EMBL" id="PSL57721.1"/>
    </source>
</evidence>
<evidence type="ECO:0000256" key="4">
    <source>
        <dbReference type="PROSITE-ProRule" id="PRU00335"/>
    </source>
</evidence>
<keyword evidence="2 4" id="KW-0238">DNA-binding</keyword>
<reference evidence="6 7" key="1">
    <citation type="submission" date="2018-03" db="EMBL/GenBank/DDBJ databases">
        <title>Genomic Encyclopedia of Type Strains, Phase III (KMG-III): the genomes of soil and plant-associated and newly described type strains.</title>
        <authorList>
            <person name="Whitman W."/>
        </authorList>
    </citation>
    <scope>NUCLEOTIDE SEQUENCE [LARGE SCALE GENOMIC DNA]</scope>
    <source>
        <strain evidence="6 7">CGMCC 4.7097</strain>
    </source>
</reference>
<evidence type="ECO:0000259" key="5">
    <source>
        <dbReference type="PROSITE" id="PS50977"/>
    </source>
</evidence>
<dbReference type="Gene3D" id="1.10.357.10">
    <property type="entry name" value="Tetracycline Repressor, domain 2"/>
    <property type="match status" value="1"/>
</dbReference>
<dbReference type="PRINTS" id="PR00455">
    <property type="entry name" value="HTHTETR"/>
</dbReference>
<feature type="DNA-binding region" description="H-T-H motif" evidence="4">
    <location>
        <begin position="39"/>
        <end position="58"/>
    </location>
</feature>
<dbReference type="AlphaFoldDB" id="A0A2P8IGX7"/>
<evidence type="ECO:0000313" key="7">
    <source>
        <dbReference type="Proteomes" id="UP000241118"/>
    </source>
</evidence>
<comment type="caution">
    <text evidence="6">The sequence shown here is derived from an EMBL/GenBank/DDBJ whole genome shotgun (WGS) entry which is preliminary data.</text>
</comment>
<keyword evidence="1" id="KW-0805">Transcription regulation</keyword>
<sequence>MTVVDEHVSLRERKKDATRQQLARAALDLFEAHGFDNVSCAEIAATAEVSKKTLFNYFSLKADLVLEAGKHRVYEPAAAVRGRAPGQTPHDAVREYLLTALAERRSTSGLSDEPDVLRLTRLIHATPTIAERDRQYQDQSRQLLTEALVEEGCPELTAALISAQIHSVLHTLVTENARRVLAGEAPGDIYPDAVAGAEHAFGLLESGLGDLMRRPE</sequence>